<gene>
    <name evidence="1" type="ORF">J596_0145</name>
</gene>
<evidence type="ECO:0000313" key="2">
    <source>
        <dbReference type="Proteomes" id="UP000027327"/>
    </source>
</evidence>
<comment type="caution">
    <text evidence="1">The sequence shown here is derived from an EMBL/GenBank/DDBJ whole genome shotgun (WGS) entry which is preliminary data.</text>
</comment>
<organism evidence="1 2">
    <name type="scientific">Acinetobacter baumannii 21072</name>
    <dbReference type="NCBI Taxonomy" id="1310697"/>
    <lineage>
        <taxon>Bacteria</taxon>
        <taxon>Pseudomonadati</taxon>
        <taxon>Pseudomonadota</taxon>
        <taxon>Gammaproteobacteria</taxon>
        <taxon>Moraxellales</taxon>
        <taxon>Moraxellaceae</taxon>
        <taxon>Acinetobacter</taxon>
        <taxon>Acinetobacter calcoaceticus/baumannii complex</taxon>
    </lineage>
</organism>
<accession>A0A062IWP7</accession>
<dbReference type="Proteomes" id="UP000027327">
    <property type="component" value="Unassembled WGS sequence"/>
</dbReference>
<protein>
    <submittedName>
        <fullName evidence="1">Uncharacterized protein</fullName>
    </submittedName>
</protein>
<evidence type="ECO:0000313" key="1">
    <source>
        <dbReference type="EMBL" id="KCY22927.1"/>
    </source>
</evidence>
<reference evidence="1 2" key="1">
    <citation type="submission" date="2014-04" db="EMBL/GenBank/DDBJ databases">
        <title>Comparative genomics and transcriptomics to identify genetic mechanisms underlying the emergence of carbapenem resistant Acinetobacter baumannii (CRAb).</title>
        <authorList>
            <person name="Harris A.D."/>
            <person name="Johnson K.J."/>
            <person name="George J."/>
            <person name="Nadendla S."/>
            <person name="Daugherty S.C."/>
            <person name="Parankush S."/>
            <person name="Sadzewicz L."/>
            <person name="Tallon L."/>
            <person name="Sengamalay N."/>
            <person name="Hazen T.H."/>
            <person name="Rasko D.A."/>
        </authorList>
    </citation>
    <scope>NUCLEOTIDE SEQUENCE [LARGE SCALE GENOMIC DNA]</scope>
    <source>
        <strain evidence="1 2">21072</strain>
    </source>
</reference>
<dbReference type="AlphaFoldDB" id="A0A062IWP7"/>
<name>A0A062IWP7_ACIBA</name>
<proteinExistence type="predicted"/>
<dbReference type="EMBL" id="JMOD01000002">
    <property type="protein sequence ID" value="KCY22927.1"/>
    <property type="molecule type" value="Genomic_DNA"/>
</dbReference>
<sequence length="44" mass="5100">MTDIFFSFQSLPAKRLQAGVIHNIPMMLCALYYCTECANFLKRI</sequence>